<dbReference type="EC" id="1.-.-.-" evidence="4"/>
<dbReference type="PANTHER" id="PTHR10204">
    <property type="entry name" value="NAD P H OXIDOREDUCTASE-RELATED"/>
    <property type="match status" value="1"/>
</dbReference>
<accession>A0ABU4APK6</accession>
<sequence>MTRRIAIVLGHPDPSPDRLCRAFAAAYAEGAQEAGHMVDIIDLAALDFPLLKSQQDFLHGALPDALKPAQEAVTAAEHVVFIYPLWLGTMPALLKGFLEQLLRPGVAFAYKEKGFPETLLKGKSARVIVTMGMPALIYRLWFFSHSLRSLRRHVLKFVGFSPVRETLFGAVEEASEEKRKSWIEEVRALGKSAL</sequence>
<dbReference type="Pfam" id="PF02525">
    <property type="entry name" value="Flavodoxin_2"/>
    <property type="match status" value="1"/>
</dbReference>
<evidence type="ECO:0000256" key="2">
    <source>
        <dbReference type="ARBA" id="ARBA00023002"/>
    </source>
</evidence>
<comment type="caution">
    <text evidence="4">The sequence shown here is derived from an EMBL/GenBank/DDBJ whole genome shotgun (WGS) entry which is preliminary data.</text>
</comment>
<feature type="domain" description="Flavodoxin-like fold" evidence="3">
    <location>
        <begin position="4"/>
        <end position="186"/>
    </location>
</feature>
<dbReference type="SUPFAM" id="SSF52218">
    <property type="entry name" value="Flavoproteins"/>
    <property type="match status" value="1"/>
</dbReference>
<evidence type="ECO:0000313" key="4">
    <source>
        <dbReference type="EMBL" id="MDV6228181.1"/>
    </source>
</evidence>
<gene>
    <name evidence="4" type="ORF">R2G56_17950</name>
</gene>
<reference evidence="4 5" key="1">
    <citation type="submission" date="2023-10" db="EMBL/GenBank/DDBJ databases">
        <authorList>
            <person name="Venkata Ramana C."/>
            <person name="Sasikala C."/>
            <person name="Dhurka M."/>
        </authorList>
    </citation>
    <scope>NUCLEOTIDE SEQUENCE [LARGE SCALE GENOMIC DNA]</scope>
    <source>
        <strain evidence="4 5">KCTC 32151</strain>
    </source>
</reference>
<dbReference type="InterPro" id="IPR029039">
    <property type="entry name" value="Flavoprotein-like_sf"/>
</dbReference>
<protein>
    <submittedName>
        <fullName evidence="4">NAD(P)H-dependent oxidoreductase</fullName>
        <ecNumber evidence="4">1.-.-.-</ecNumber>
        <ecNumber evidence="4">1.6.99.-</ecNumber>
    </submittedName>
</protein>
<dbReference type="Gene3D" id="3.40.50.360">
    <property type="match status" value="1"/>
</dbReference>
<evidence type="ECO:0000256" key="1">
    <source>
        <dbReference type="ARBA" id="ARBA00006252"/>
    </source>
</evidence>
<comment type="similarity">
    <text evidence="1">Belongs to the NAD(P)H dehydrogenase (quinone) family.</text>
</comment>
<dbReference type="RefSeq" id="WP_317562155.1">
    <property type="nucleotide sequence ID" value="NZ_JAWLIP010000009.1"/>
</dbReference>
<organism evidence="4 5">
    <name type="scientific">Nitratireductor aquimarinus</name>
    <dbReference type="NCBI Taxonomy" id="889300"/>
    <lineage>
        <taxon>Bacteria</taxon>
        <taxon>Pseudomonadati</taxon>
        <taxon>Pseudomonadota</taxon>
        <taxon>Alphaproteobacteria</taxon>
        <taxon>Hyphomicrobiales</taxon>
        <taxon>Phyllobacteriaceae</taxon>
        <taxon>Nitratireductor</taxon>
    </lineage>
</organism>
<name>A0ABU4APK6_9HYPH</name>
<dbReference type="EC" id="1.6.99.-" evidence="4"/>
<evidence type="ECO:0000313" key="5">
    <source>
        <dbReference type="Proteomes" id="UP001185659"/>
    </source>
</evidence>
<keyword evidence="2 4" id="KW-0560">Oxidoreductase</keyword>
<dbReference type="GO" id="GO:0016491">
    <property type="term" value="F:oxidoreductase activity"/>
    <property type="evidence" value="ECO:0007669"/>
    <property type="project" value="UniProtKB-KW"/>
</dbReference>
<evidence type="ECO:0000259" key="3">
    <source>
        <dbReference type="Pfam" id="PF02525"/>
    </source>
</evidence>
<dbReference type="InterPro" id="IPR003680">
    <property type="entry name" value="Flavodoxin_fold"/>
</dbReference>
<proteinExistence type="inferred from homology"/>
<dbReference type="InterPro" id="IPR051545">
    <property type="entry name" value="NAD(P)H_dehydrogenase_qn"/>
</dbReference>
<keyword evidence="5" id="KW-1185">Reference proteome</keyword>
<dbReference type="Proteomes" id="UP001185659">
    <property type="component" value="Unassembled WGS sequence"/>
</dbReference>
<dbReference type="EMBL" id="JAWLIP010000009">
    <property type="protein sequence ID" value="MDV6228181.1"/>
    <property type="molecule type" value="Genomic_DNA"/>
</dbReference>
<dbReference type="PANTHER" id="PTHR10204:SF34">
    <property type="entry name" value="NAD(P)H DEHYDROGENASE [QUINONE] 1 ISOFORM 1"/>
    <property type="match status" value="1"/>
</dbReference>